<feature type="compositionally biased region" description="Basic and acidic residues" evidence="1">
    <location>
        <begin position="1"/>
        <end position="25"/>
    </location>
</feature>
<protein>
    <submittedName>
        <fullName evidence="2">Uncharacterized protein</fullName>
    </submittedName>
</protein>
<evidence type="ECO:0000313" key="2">
    <source>
        <dbReference type="EMBL" id="URI16929.1"/>
    </source>
</evidence>
<dbReference type="EMBL" id="CP097649">
    <property type="protein sequence ID" value="URI16929.1"/>
    <property type="molecule type" value="Genomic_DNA"/>
</dbReference>
<keyword evidence="3" id="KW-1185">Reference proteome</keyword>
<gene>
    <name evidence="2" type="ORF">M8231_08210</name>
</gene>
<sequence length="54" mass="5894">MTDSRPDDRKVENENQRAPAREGEPPRPATEPRGSEGSSNSGETRTDPATGREN</sequence>
<proteinExistence type="predicted"/>
<accession>A0ABY4SUX7</accession>
<dbReference type="Proteomes" id="UP001055429">
    <property type="component" value="Chromosome"/>
</dbReference>
<evidence type="ECO:0000313" key="3">
    <source>
        <dbReference type="Proteomes" id="UP001055429"/>
    </source>
</evidence>
<dbReference type="RefSeq" id="WP_249750384.1">
    <property type="nucleotide sequence ID" value="NZ_CP097298.1"/>
</dbReference>
<evidence type="ECO:0000256" key="1">
    <source>
        <dbReference type="SAM" id="MobiDB-lite"/>
    </source>
</evidence>
<feature type="region of interest" description="Disordered" evidence="1">
    <location>
        <begin position="1"/>
        <end position="54"/>
    </location>
</feature>
<reference evidence="2" key="1">
    <citation type="submission" date="2022-05" db="EMBL/GenBank/DDBJ databases">
        <title>Brevundimonas albigilva TT17 genome sequence.</title>
        <authorList>
            <person name="Lee K."/>
            <person name="Son H."/>
        </authorList>
    </citation>
    <scope>NUCLEOTIDE SEQUENCE</scope>
    <source>
        <strain evidence="2">TT17</strain>
    </source>
</reference>
<name>A0ABY4SUX7_9CAUL</name>
<feature type="compositionally biased region" description="Basic and acidic residues" evidence="1">
    <location>
        <begin position="44"/>
        <end position="54"/>
    </location>
</feature>
<organism evidence="2 3">
    <name type="scientific">Brevundimonas albigilva</name>
    <dbReference type="NCBI Taxonomy" id="1312364"/>
    <lineage>
        <taxon>Bacteria</taxon>
        <taxon>Pseudomonadati</taxon>
        <taxon>Pseudomonadota</taxon>
        <taxon>Alphaproteobacteria</taxon>
        <taxon>Caulobacterales</taxon>
        <taxon>Caulobacteraceae</taxon>
        <taxon>Brevundimonas</taxon>
    </lineage>
</organism>